<dbReference type="InterPro" id="IPR013950">
    <property type="entry name" value="Mis14/Nsl1"/>
</dbReference>
<dbReference type="GO" id="GO:0000070">
    <property type="term" value="P:mitotic sister chromatid segregation"/>
    <property type="evidence" value="ECO:0007669"/>
    <property type="project" value="InterPro"/>
</dbReference>
<gene>
    <name evidence="1" type="ORF">YALI1_B06015g</name>
</gene>
<dbReference type="VEuPathDB" id="FungiDB:YALI0_B04466g"/>
<dbReference type="OMA" id="QEWEDQT"/>
<dbReference type="EMBL" id="CP017554">
    <property type="protein sequence ID" value="AOW01215.1"/>
    <property type="molecule type" value="Genomic_DNA"/>
</dbReference>
<dbReference type="GeneID" id="2906640"/>
<dbReference type="PANTHER" id="PTHR31749:SF3">
    <property type="entry name" value="KINETOCHORE-ASSOCIATED PROTEIN NSL1 HOMOLOG"/>
    <property type="match status" value="1"/>
</dbReference>
<dbReference type="KEGG" id="yli:2906640"/>
<dbReference type="PANTHER" id="PTHR31749">
    <property type="entry name" value="KINETOCHORE-ASSOCIATED PROTEIN NSL1 HOMOLOG"/>
    <property type="match status" value="1"/>
</dbReference>
<name>A0A1D8N6G3_YARLL</name>
<accession>A0A1D8N6G3</accession>
<organism evidence="1 2">
    <name type="scientific">Yarrowia lipolytica</name>
    <name type="common">Candida lipolytica</name>
    <dbReference type="NCBI Taxonomy" id="4952"/>
    <lineage>
        <taxon>Eukaryota</taxon>
        <taxon>Fungi</taxon>
        <taxon>Dikarya</taxon>
        <taxon>Ascomycota</taxon>
        <taxon>Saccharomycotina</taxon>
        <taxon>Dipodascomycetes</taxon>
        <taxon>Dipodascales</taxon>
        <taxon>Dipodascales incertae sedis</taxon>
        <taxon>Yarrowia</taxon>
    </lineage>
</organism>
<protein>
    <recommendedName>
        <fullName evidence="3">Kinetochore-associated protein NSL1</fullName>
    </recommendedName>
</protein>
<evidence type="ECO:0000313" key="1">
    <source>
        <dbReference type="EMBL" id="AOW01215.1"/>
    </source>
</evidence>
<dbReference type="GO" id="GO:0000444">
    <property type="term" value="C:MIS12/MIND type complex"/>
    <property type="evidence" value="ECO:0007669"/>
    <property type="project" value="TreeGrafter"/>
</dbReference>
<dbReference type="Pfam" id="PF08641">
    <property type="entry name" value="Mis14"/>
    <property type="match status" value="1"/>
</dbReference>
<dbReference type="RefSeq" id="XP_500496.3">
    <property type="nucleotide sequence ID" value="XM_500496.3"/>
</dbReference>
<dbReference type="Proteomes" id="UP000182444">
    <property type="component" value="Chromosome 1B"/>
</dbReference>
<sequence>MPPPEKLHLTAQDARYLRDEFSSAVDQKTSLHLPGNDPTDPLILRVKQLVSEFVTETMQLSRHALVVDGAEMGRVNSIDAHLRESTEHIEPFDMGLAEELRRVYAEVDETTVRLSEMRKNVPKVISELYKQAEVNCADIGQPTEEGVTLEAVLEELPPVEELNEEDRETLRQSLLEIKRLRGAVPETHTRLEELGKVKEVVGGL</sequence>
<evidence type="ECO:0000313" key="2">
    <source>
        <dbReference type="Proteomes" id="UP000182444"/>
    </source>
</evidence>
<evidence type="ECO:0008006" key="3">
    <source>
        <dbReference type="Google" id="ProtNLM"/>
    </source>
</evidence>
<proteinExistence type="predicted"/>
<reference evidence="1 2" key="1">
    <citation type="journal article" date="2016" name="PLoS ONE">
        <title>Sequence Assembly of Yarrowia lipolytica Strain W29/CLIB89 Shows Transposable Element Diversity.</title>
        <authorList>
            <person name="Magnan C."/>
            <person name="Yu J."/>
            <person name="Chang I."/>
            <person name="Jahn E."/>
            <person name="Kanomata Y."/>
            <person name="Wu J."/>
            <person name="Zeller M."/>
            <person name="Oakes M."/>
            <person name="Baldi P."/>
            <person name="Sandmeyer S."/>
        </authorList>
    </citation>
    <scope>NUCLEOTIDE SEQUENCE [LARGE SCALE GENOMIC DNA]</scope>
    <source>
        <strain evidence="2">CLIB89(W29)</strain>
    </source>
</reference>
<dbReference type="AlphaFoldDB" id="A0A1D8N6G3"/>
<dbReference type="eggNOG" id="ENOG502SA1D">
    <property type="taxonomic scope" value="Eukaryota"/>
</dbReference>
<dbReference type="VEuPathDB" id="FungiDB:YALI1_B06015g"/>